<dbReference type="SUPFAM" id="SSF103473">
    <property type="entry name" value="MFS general substrate transporter"/>
    <property type="match status" value="2"/>
</dbReference>
<organism evidence="1">
    <name type="scientific">Dendroctonus ponderosae</name>
    <name type="common">Mountain pine beetle</name>
    <dbReference type="NCBI Taxonomy" id="77166"/>
    <lineage>
        <taxon>Eukaryota</taxon>
        <taxon>Metazoa</taxon>
        <taxon>Ecdysozoa</taxon>
        <taxon>Arthropoda</taxon>
        <taxon>Hexapoda</taxon>
        <taxon>Insecta</taxon>
        <taxon>Pterygota</taxon>
        <taxon>Neoptera</taxon>
        <taxon>Endopterygota</taxon>
        <taxon>Coleoptera</taxon>
        <taxon>Polyphaga</taxon>
        <taxon>Cucujiformia</taxon>
        <taxon>Curculionidae</taxon>
        <taxon>Scolytinae</taxon>
        <taxon>Dendroctonus</taxon>
    </lineage>
</organism>
<dbReference type="Gene3D" id="1.20.1250.20">
    <property type="entry name" value="MFS general substrate transporter like domains"/>
    <property type="match status" value="2"/>
</dbReference>
<dbReference type="Pfam" id="PF12400">
    <property type="entry name" value="STIMATE"/>
    <property type="match status" value="1"/>
</dbReference>
<gene>
    <name evidence="1" type="ORF">YQE_11319</name>
</gene>
<dbReference type="InterPro" id="IPR016187">
    <property type="entry name" value="CTDL_fold"/>
</dbReference>
<dbReference type="InterPro" id="IPR036259">
    <property type="entry name" value="MFS_trans_sf"/>
</dbReference>
<dbReference type="SUPFAM" id="SSF56436">
    <property type="entry name" value="C-type lectin-like"/>
    <property type="match status" value="1"/>
</dbReference>
<proteinExistence type="predicted"/>
<protein>
    <submittedName>
        <fullName evidence="1">Uncharacterized protein</fullName>
    </submittedName>
</protein>
<dbReference type="Pfam" id="PF00059">
    <property type="entry name" value="Lectin_C"/>
    <property type="match status" value="1"/>
</dbReference>
<accession>N6SW95</accession>
<dbReference type="CDD" id="cd00037">
    <property type="entry name" value="CLECT"/>
    <property type="match status" value="1"/>
</dbReference>
<dbReference type="EMBL" id="KB741247">
    <property type="protein sequence ID" value="ENN72029.1"/>
    <property type="molecule type" value="Genomic_DNA"/>
</dbReference>
<dbReference type="Gene3D" id="3.10.100.10">
    <property type="entry name" value="Mannose-Binding Protein A, subunit A"/>
    <property type="match status" value="1"/>
</dbReference>
<dbReference type="OrthoDB" id="431202at2759"/>
<dbReference type="InterPro" id="IPR022127">
    <property type="entry name" value="STIMATE/YPL162C"/>
</dbReference>
<feature type="non-terminal residue" evidence="1">
    <location>
        <position position="1"/>
    </location>
</feature>
<dbReference type="GO" id="GO:0022857">
    <property type="term" value="F:transmembrane transporter activity"/>
    <property type="evidence" value="ECO:0007669"/>
    <property type="project" value="InterPro"/>
</dbReference>
<reference evidence="1" key="1">
    <citation type="journal article" date="2013" name="Genome Biol.">
        <title>Draft genome of the mountain pine beetle, Dendroctonus ponderosae Hopkins, a major forest pest.</title>
        <authorList>
            <person name="Keeling C.I."/>
            <person name="Yuen M.M."/>
            <person name="Liao N.Y."/>
            <person name="Docking T.R."/>
            <person name="Chan S.K."/>
            <person name="Taylor G.A."/>
            <person name="Palmquist D.L."/>
            <person name="Jackman S.D."/>
            <person name="Nguyen A."/>
            <person name="Li M."/>
            <person name="Henderson H."/>
            <person name="Janes J.K."/>
            <person name="Zhao Y."/>
            <person name="Pandoh P."/>
            <person name="Moore R."/>
            <person name="Sperling F.A."/>
            <person name="Huber D.P."/>
            <person name="Birol I."/>
            <person name="Jones S.J."/>
            <person name="Bohlmann J."/>
        </authorList>
    </citation>
    <scope>NUCLEOTIDE SEQUENCE</scope>
</reference>
<dbReference type="InterPro" id="IPR011701">
    <property type="entry name" value="MFS"/>
</dbReference>
<dbReference type="PANTHER" id="PTHR31735:SF1">
    <property type="entry name" value="VACUOLAR MEMBRANE PROTEIN YPL162C"/>
    <property type="match status" value="1"/>
</dbReference>
<dbReference type="SMART" id="SM00034">
    <property type="entry name" value="CLECT"/>
    <property type="match status" value="1"/>
</dbReference>
<dbReference type="InterPro" id="IPR001304">
    <property type="entry name" value="C-type_lectin-like"/>
</dbReference>
<dbReference type="PROSITE" id="PS50041">
    <property type="entry name" value="C_TYPE_LECTIN_2"/>
    <property type="match status" value="1"/>
</dbReference>
<dbReference type="Pfam" id="PF07690">
    <property type="entry name" value="MFS_1"/>
    <property type="match status" value="2"/>
</dbReference>
<name>N6SW95_DENPD</name>
<evidence type="ECO:0000313" key="1">
    <source>
        <dbReference type="EMBL" id="ENN72029.1"/>
    </source>
</evidence>
<sequence length="1364" mass="151337">MMAIYLGIVVALFAYEVAAGASNARFYISDDKMPYFTAVHICQSLNMRLLRPESGLDTVFTSTVFPEAVDFALNEADEFGEMRMQFWYLTSPEPGPQSLCNQISVLYSNGERTLQTDQDLCLEPKQFICERPGLSRALVSNFAVSSELPLSFMEAAKACGVHNSYLAYVRSELENRELTQQIKSTTDAQKRLFWLGGVHIKSNRDFRWFPSNKYLVYANWKHHRTPPKGAGCIAVAFGQADVSSPWVGLPCNTELPFVCRSAPPKKTSLQVWIPNPEKTSDAMRALLGAETRLLANGLLGRYSYRTVGLIGSIAFIQGAVGLIFSQTLFQLIICYGLIQGKWVELRLGFGLLMPSSLSAFNAYFDKRMAVMMSICQALMIAFSMGVPQLAAWSMVTFGFRGTLLGLAVLSCLSLPAVASLQPVEKHLRKVALQMGSESKLAKKSVSIDMPLQSPQEKPLMPLGGSLRSLQQHQGRRRMSMLSLGDRVASVISIHQDISKEEVEEEVALTFWQSFKKSMDMSLLKDAKYLNISIGLALAFTADMAFISIMPLMLGNIGFQPQDIASMMAVFFGSDLLSRILLTIMSSVVRFKSRHLILFTSILIALSRTAFVLNDSYMWKVVFLGILGFLRCFIQTPLPLVFSEEYQDRFPTAYSLFMALNGVVSLICGPLMMSSNLVRMEATKKTGAEEENYELVPPDGGWGYVVAAAMVVIFNVTILPISAFGLIYGEFLRNLGDETTGITVSNGVFNIVSSFTGIAAGLVIPAIMSAFNSYFDKKMNFVMSGAQSFMVAFNSCVPPLAAWSMTTFGFRGTLIGLALMSCLSIPAACTLHPVERYLKKVPVDRTGTVIIMEELAESKNANTETSQAEPLMVQETPLSASQKSLQAPHLNRRTSAVSLGGRIASVATLDEPHASHPDLWKVTVRSFVRSIDLSLLKSAKYVNISVGLGLCFAGDITFISIAPMILGNLGFSTQQIGTMMAVFFGCDFAARILLTVISSVVRFRNRVLFLFAAGLTVMARTGLVLQDGYIWKLVFLGIIGFLRCFIHTPIPLVLAEEYPQKFSSAFSLSMAVSGSVMMFLSLIIVPIIPNPMNSNVLAQMGPRRYRGGLHCDKDALTDMFGWFLQVLLAGLAFTCLIAKRFCEPRMHRRSWQIWFYDTSKQGMGAMAIHLANVWLAGQYQGDPCTWYLINFLLDSSMGLLIIFVGIRTCQHLSRRKGWDAINFGEYGKPPNVNAWLAQCCLYVGLMIIVKVSITLFMQLNFWENVKDFILSPIDNPKVELAFVMLIIPFFVNMLMFWVTDNFLMYRDPAKRRRDSSEVSLLEKAKVKYRSLRKKKSDSESDILLSADDELLDAEHGPFVGAAVHA</sequence>
<dbReference type="GO" id="GO:0016020">
    <property type="term" value="C:membrane"/>
    <property type="evidence" value="ECO:0007669"/>
    <property type="project" value="TreeGrafter"/>
</dbReference>
<dbReference type="InterPro" id="IPR016186">
    <property type="entry name" value="C-type_lectin-like/link_sf"/>
</dbReference>
<dbReference type="PANTHER" id="PTHR31735">
    <property type="entry name" value="VACUOLAR MEMBRANE PROTEIN YPL162C"/>
    <property type="match status" value="1"/>
</dbReference>